<proteinExistence type="predicted"/>
<keyword evidence="3" id="KW-1185">Reference proteome</keyword>
<name>A0A223NU08_9SPHI</name>
<organism evidence="2 3">
    <name type="scientific">Mucilaginibacter xinganensis</name>
    <dbReference type="NCBI Taxonomy" id="1234841"/>
    <lineage>
        <taxon>Bacteria</taxon>
        <taxon>Pseudomonadati</taxon>
        <taxon>Bacteroidota</taxon>
        <taxon>Sphingobacteriia</taxon>
        <taxon>Sphingobacteriales</taxon>
        <taxon>Sphingobacteriaceae</taxon>
        <taxon>Mucilaginibacter</taxon>
    </lineage>
</organism>
<protein>
    <recommendedName>
        <fullName evidence="1">DUF5777 domain-containing protein</fullName>
    </recommendedName>
</protein>
<dbReference type="RefSeq" id="WP_094569661.1">
    <property type="nucleotide sequence ID" value="NZ_CP022743.1"/>
</dbReference>
<feature type="domain" description="DUF5777" evidence="1">
    <location>
        <begin position="52"/>
        <end position="306"/>
    </location>
</feature>
<dbReference type="KEGG" id="muc:MuYL_1266"/>
<dbReference type="EMBL" id="CP022743">
    <property type="protein sequence ID" value="ASU33164.1"/>
    <property type="molecule type" value="Genomic_DNA"/>
</dbReference>
<evidence type="ECO:0000259" key="1">
    <source>
        <dbReference type="Pfam" id="PF19089"/>
    </source>
</evidence>
<dbReference type="Pfam" id="PF19089">
    <property type="entry name" value="DUF5777"/>
    <property type="match status" value="1"/>
</dbReference>
<dbReference type="Proteomes" id="UP000215002">
    <property type="component" value="Chromosome"/>
</dbReference>
<sequence>MKKQYICPSSITRLATICLVIVLCGSFGRLMAQDSTAVSTAVKKKSYVKNTFEGNLLIDNQSVMVPIKGTFEFDIQHRFGTIKKGISNLYGLFGGATMRLGFSYTPINNLQVGFGVTNENMIVDGNLKYAIIKQTKDGAIPVSITYYGNAAMDTRAKDATTLFVNASDRFSFFNQIIIARKVNEKFSVQVSPSMSHFNNLEGYLDDAGKVQPKWKNDHFAVSVAGRYKISDGSAIIVNYDQPLTQHPADNPHPGISFGIEMKTSGHDFEIFFGNYSSLIPQNNNLYNQNDYKRGQFLIGFNISRLWNF</sequence>
<dbReference type="AlphaFoldDB" id="A0A223NU08"/>
<accession>A0A223NU08</accession>
<dbReference type="InterPro" id="IPR045916">
    <property type="entry name" value="DUF5777"/>
</dbReference>
<evidence type="ECO:0000313" key="3">
    <source>
        <dbReference type="Proteomes" id="UP000215002"/>
    </source>
</evidence>
<evidence type="ECO:0000313" key="2">
    <source>
        <dbReference type="EMBL" id="ASU33164.1"/>
    </source>
</evidence>
<gene>
    <name evidence="2" type="ORF">MuYL_1266</name>
</gene>
<dbReference type="OrthoDB" id="1117410at2"/>
<reference evidence="2 3" key="1">
    <citation type="submission" date="2017-08" db="EMBL/GenBank/DDBJ databases">
        <title>Complete genome sequence of Mucilaginibacter sp. strain BJC16-A31.</title>
        <authorList>
            <consortium name="Henan University of Science and Technology"/>
            <person name="You X."/>
        </authorList>
    </citation>
    <scope>NUCLEOTIDE SEQUENCE [LARGE SCALE GENOMIC DNA]</scope>
    <source>
        <strain evidence="2 3">BJC16-A31</strain>
    </source>
</reference>